<dbReference type="RefSeq" id="WP_172512775.1">
    <property type="nucleotide sequence ID" value="NZ_CP032549.1"/>
</dbReference>
<dbReference type="Proteomes" id="UP000502331">
    <property type="component" value="Chromosome"/>
</dbReference>
<dbReference type="EMBL" id="CP032549">
    <property type="protein sequence ID" value="QIV88440.1"/>
    <property type="molecule type" value="Genomic_DNA"/>
</dbReference>
<evidence type="ECO:0000259" key="1">
    <source>
        <dbReference type="PROSITE" id="PS51186"/>
    </source>
</evidence>
<feature type="domain" description="N-acetyltransferase" evidence="1">
    <location>
        <begin position="3"/>
        <end position="169"/>
    </location>
</feature>
<dbReference type="InterPro" id="IPR000182">
    <property type="entry name" value="GNAT_dom"/>
</dbReference>
<dbReference type="SUPFAM" id="SSF55729">
    <property type="entry name" value="Acyl-CoA N-acyltransferases (Nat)"/>
    <property type="match status" value="1"/>
</dbReference>
<sequence>MSITLRKPVSKDAVELATLHVECWKQTYSELLPEGFFTAQHLEQRISMWRRILDDANPGFRIAVASDEQDRLVGFSFSAPLPKDATDVPEGIERQLYNLYVLNDHHGSGTGQQLLEAVLGDEPAMLWVTEKNPRAIAFYRRNGFAFDGLVEQDPTAPLITDARMVRLPEAAGAKA</sequence>
<dbReference type="Gene3D" id="3.40.630.30">
    <property type="match status" value="1"/>
</dbReference>
<accession>A0A6H0SMQ1</accession>
<dbReference type="AlphaFoldDB" id="A0A6H0SMQ1"/>
<dbReference type="PROSITE" id="PS51186">
    <property type="entry name" value="GNAT"/>
    <property type="match status" value="1"/>
</dbReference>
<name>A0A6H0SMQ1_9MICC</name>
<keyword evidence="3" id="KW-1185">Reference proteome</keyword>
<dbReference type="GO" id="GO:0016747">
    <property type="term" value="F:acyltransferase activity, transferring groups other than amino-acyl groups"/>
    <property type="evidence" value="ECO:0007669"/>
    <property type="project" value="InterPro"/>
</dbReference>
<gene>
    <name evidence="2" type="ORF">D3791_15795</name>
</gene>
<reference evidence="2 3" key="1">
    <citation type="submission" date="2018-09" db="EMBL/GenBank/DDBJ databases">
        <title>Glutamicibacter mishrai S5-52T (LMG 29155T = KCTC 39846T).</title>
        <authorList>
            <person name="Das S.K."/>
        </authorList>
    </citation>
    <scope>NUCLEOTIDE SEQUENCE [LARGE SCALE GENOMIC DNA]</scope>
    <source>
        <strain evidence="2 3">S5-52</strain>
    </source>
</reference>
<evidence type="ECO:0000313" key="3">
    <source>
        <dbReference type="Proteomes" id="UP000502331"/>
    </source>
</evidence>
<dbReference type="Pfam" id="PF13508">
    <property type="entry name" value="Acetyltransf_7"/>
    <property type="match status" value="1"/>
</dbReference>
<proteinExistence type="predicted"/>
<dbReference type="InterPro" id="IPR016181">
    <property type="entry name" value="Acyl_CoA_acyltransferase"/>
</dbReference>
<protein>
    <submittedName>
        <fullName evidence="2">GNAT family N-acetyltransferase</fullName>
    </submittedName>
</protein>
<evidence type="ECO:0000313" key="2">
    <source>
        <dbReference type="EMBL" id="QIV88440.1"/>
    </source>
</evidence>
<keyword evidence="2" id="KW-0808">Transferase</keyword>
<organism evidence="2 3">
    <name type="scientific">Glutamicibacter mishrai</name>
    <dbReference type="NCBI Taxonomy" id="1775880"/>
    <lineage>
        <taxon>Bacteria</taxon>
        <taxon>Bacillati</taxon>
        <taxon>Actinomycetota</taxon>
        <taxon>Actinomycetes</taxon>
        <taxon>Micrococcales</taxon>
        <taxon>Micrococcaceae</taxon>
        <taxon>Glutamicibacter</taxon>
    </lineage>
</organism>